<dbReference type="Proteomes" id="UP000287374">
    <property type="component" value="Unassembled WGS sequence"/>
</dbReference>
<dbReference type="InterPro" id="IPR027038">
    <property type="entry name" value="RanGap"/>
</dbReference>
<dbReference type="Proteomes" id="UP000247152">
    <property type="component" value="Unassembled WGS sequence"/>
</dbReference>
<keyword evidence="1" id="KW-0343">GTPase activation</keyword>
<evidence type="ECO:0000313" key="7">
    <source>
        <dbReference type="Proteomes" id="UP000287374"/>
    </source>
</evidence>
<evidence type="ECO:0000256" key="1">
    <source>
        <dbReference type="ARBA" id="ARBA00022468"/>
    </source>
</evidence>
<name>A0A317U7N3_9GAMM</name>
<dbReference type="PANTHER" id="PTHR24113:SF12">
    <property type="entry name" value="RAN GTPASE-ACTIVATING PROTEIN 1"/>
    <property type="match status" value="1"/>
</dbReference>
<dbReference type="Gene3D" id="3.80.10.10">
    <property type="entry name" value="Ribonuclease Inhibitor"/>
    <property type="match status" value="1"/>
</dbReference>
<protein>
    <recommendedName>
        <fullName evidence="8">GALA protein</fullName>
    </recommendedName>
</protein>
<evidence type="ECO:0008006" key="8">
    <source>
        <dbReference type="Google" id="ProtNLM"/>
    </source>
</evidence>
<dbReference type="SMART" id="SM00368">
    <property type="entry name" value="LRR_RI"/>
    <property type="match status" value="3"/>
</dbReference>
<gene>
    <name evidence="4" type="ORF">DGG96_01990</name>
    <name evidence="5" type="ORF">ELY20_01355</name>
</gene>
<evidence type="ECO:0000256" key="2">
    <source>
        <dbReference type="ARBA" id="ARBA00022614"/>
    </source>
</evidence>
<dbReference type="GO" id="GO:0006913">
    <property type="term" value="P:nucleocytoplasmic transport"/>
    <property type="evidence" value="ECO:0007669"/>
    <property type="project" value="TreeGrafter"/>
</dbReference>
<keyword evidence="7" id="KW-1185">Reference proteome</keyword>
<accession>A0A317U7N3</accession>
<dbReference type="OrthoDB" id="268839at2"/>
<dbReference type="EMBL" id="RZGX01000001">
    <property type="protein sequence ID" value="RUR26593.1"/>
    <property type="molecule type" value="Genomic_DNA"/>
</dbReference>
<dbReference type="AlphaFoldDB" id="A0A317U7N3"/>
<dbReference type="PANTHER" id="PTHR24113">
    <property type="entry name" value="RAN GTPASE-ACTIVATING PROTEIN 1"/>
    <property type="match status" value="1"/>
</dbReference>
<evidence type="ECO:0000313" key="5">
    <source>
        <dbReference type="EMBL" id="RUR26593.1"/>
    </source>
</evidence>
<dbReference type="SUPFAM" id="SSF52047">
    <property type="entry name" value="RNI-like"/>
    <property type="match status" value="1"/>
</dbReference>
<sequence>MPKYRKINLNEAIFLLQNNVPDLVSLDLSDQEISEQCLYELVNAINANIHLKRIKMNGCMIDDDKIKILSRLGSIEVLSLRANKISDKGLRLLATIPSLKKLDLSSNNNRYDKNITAKGLKFFVRNSTLEQLILSDNELNDECAKTLAKTNLRRLILSNNQITHKGVSYLAVHKKLNFLDISTNKIGDAGAITLINENLRIRGLVLNNNKLSIKAIAKMNSEKLKKLDRLDICLNPLGQDGIKLLQDKRGSQDGLSTFFCQKRNRSFIKGLFNTIHTQFLPNKDNKSEQSIVFKCTL</sequence>
<dbReference type="InterPro" id="IPR001611">
    <property type="entry name" value="Leu-rich_rpt"/>
</dbReference>
<proteinExistence type="predicted"/>
<reference evidence="4 6" key="1">
    <citation type="submission" date="2018-05" db="EMBL/GenBank/DDBJ databases">
        <title>Legionella qingyii sp.nov., whole genome shotgun sequence.</title>
        <authorList>
            <person name="Wu H."/>
            <person name="Zhu Q."/>
            <person name="Hu C."/>
        </authorList>
    </citation>
    <scope>NUCLEOTIDE SEQUENCE [LARGE SCALE GENOMIC DNA]</scope>
    <source>
        <strain evidence="4 6">HEB18</strain>
    </source>
</reference>
<dbReference type="Pfam" id="PF13516">
    <property type="entry name" value="LRR_6"/>
    <property type="match status" value="4"/>
</dbReference>
<dbReference type="GO" id="GO:0005829">
    <property type="term" value="C:cytosol"/>
    <property type="evidence" value="ECO:0007669"/>
    <property type="project" value="TreeGrafter"/>
</dbReference>
<organism evidence="4 6">
    <name type="scientific">Legionella qingyii</name>
    <dbReference type="NCBI Taxonomy" id="2184757"/>
    <lineage>
        <taxon>Bacteria</taxon>
        <taxon>Pseudomonadati</taxon>
        <taxon>Pseudomonadota</taxon>
        <taxon>Gammaproteobacteria</taxon>
        <taxon>Legionellales</taxon>
        <taxon>Legionellaceae</taxon>
        <taxon>Legionella</taxon>
    </lineage>
</organism>
<dbReference type="GO" id="GO:0005096">
    <property type="term" value="F:GTPase activator activity"/>
    <property type="evidence" value="ECO:0007669"/>
    <property type="project" value="UniProtKB-KW"/>
</dbReference>
<dbReference type="GO" id="GO:0031267">
    <property type="term" value="F:small GTPase binding"/>
    <property type="evidence" value="ECO:0007669"/>
    <property type="project" value="TreeGrafter"/>
</dbReference>
<dbReference type="RefSeq" id="WP_110141340.1">
    <property type="nucleotide sequence ID" value="NZ_QHJG01000002.1"/>
</dbReference>
<dbReference type="GO" id="GO:0048471">
    <property type="term" value="C:perinuclear region of cytoplasm"/>
    <property type="evidence" value="ECO:0007669"/>
    <property type="project" value="TreeGrafter"/>
</dbReference>
<dbReference type="InterPro" id="IPR032675">
    <property type="entry name" value="LRR_dom_sf"/>
</dbReference>
<reference evidence="5 7" key="2">
    <citation type="submission" date="2018-12" db="EMBL/GenBank/DDBJ databases">
        <title>Legionella sp,whole genome shotgun sequence.</title>
        <authorList>
            <person name="Wu H."/>
        </authorList>
    </citation>
    <scope>NUCLEOTIDE SEQUENCE [LARGE SCALE GENOMIC DNA]</scope>
    <source>
        <strain evidence="7">km489</strain>
        <strain evidence="5">Km489</strain>
    </source>
</reference>
<evidence type="ECO:0000313" key="6">
    <source>
        <dbReference type="Proteomes" id="UP000247152"/>
    </source>
</evidence>
<evidence type="ECO:0000313" key="4">
    <source>
        <dbReference type="EMBL" id="PWY57509.1"/>
    </source>
</evidence>
<keyword evidence="3" id="KW-0677">Repeat</keyword>
<keyword evidence="2" id="KW-0433">Leucine-rich repeat</keyword>
<comment type="caution">
    <text evidence="4">The sequence shown here is derived from an EMBL/GenBank/DDBJ whole genome shotgun (WGS) entry which is preliminary data.</text>
</comment>
<evidence type="ECO:0000256" key="3">
    <source>
        <dbReference type="ARBA" id="ARBA00022737"/>
    </source>
</evidence>
<dbReference type="EMBL" id="QHJG01000002">
    <property type="protein sequence ID" value="PWY57509.1"/>
    <property type="molecule type" value="Genomic_DNA"/>
</dbReference>